<feature type="repeat" description="PPR" evidence="3">
    <location>
        <begin position="84"/>
        <end position="118"/>
    </location>
</feature>
<dbReference type="InterPro" id="IPR002885">
    <property type="entry name" value="PPR_rpt"/>
</dbReference>
<dbReference type="PROSITE" id="PS51375">
    <property type="entry name" value="PPR"/>
    <property type="match status" value="4"/>
</dbReference>
<dbReference type="InterPro" id="IPR046960">
    <property type="entry name" value="PPR_At4g14850-like_plant"/>
</dbReference>
<evidence type="ECO:0000313" key="6">
    <source>
        <dbReference type="Proteomes" id="UP000237347"/>
    </source>
</evidence>
<dbReference type="NCBIfam" id="TIGR00756">
    <property type="entry name" value="PPR"/>
    <property type="match status" value="5"/>
</dbReference>
<dbReference type="EMBL" id="PKMF04000081">
    <property type="protein sequence ID" value="KAK7852011.1"/>
    <property type="molecule type" value="Genomic_DNA"/>
</dbReference>
<dbReference type="PANTHER" id="PTHR47926:SF454">
    <property type="entry name" value="REPEAT-CONTAINING PROTEIN, PUTATIVE-RELATED"/>
    <property type="match status" value="1"/>
</dbReference>
<evidence type="ECO:0000256" key="1">
    <source>
        <dbReference type="ARBA" id="ARBA00006643"/>
    </source>
</evidence>
<name>A0AAW0LM85_QUESU</name>
<dbReference type="Proteomes" id="UP000237347">
    <property type="component" value="Unassembled WGS sequence"/>
</dbReference>
<keyword evidence="6" id="KW-1185">Reference proteome</keyword>
<evidence type="ECO:0000256" key="2">
    <source>
        <dbReference type="ARBA" id="ARBA00022737"/>
    </source>
</evidence>
<protein>
    <submittedName>
        <fullName evidence="5">Pentatricopeptide repeat-containing protein</fullName>
    </submittedName>
</protein>
<organism evidence="5 6">
    <name type="scientific">Quercus suber</name>
    <name type="common">Cork oak</name>
    <dbReference type="NCBI Taxonomy" id="58331"/>
    <lineage>
        <taxon>Eukaryota</taxon>
        <taxon>Viridiplantae</taxon>
        <taxon>Streptophyta</taxon>
        <taxon>Embryophyta</taxon>
        <taxon>Tracheophyta</taxon>
        <taxon>Spermatophyta</taxon>
        <taxon>Magnoliopsida</taxon>
        <taxon>eudicotyledons</taxon>
        <taxon>Gunneridae</taxon>
        <taxon>Pentapetalae</taxon>
        <taxon>rosids</taxon>
        <taxon>fabids</taxon>
        <taxon>Fagales</taxon>
        <taxon>Fagaceae</taxon>
        <taxon>Quercus</taxon>
    </lineage>
</organism>
<feature type="domain" description="DYW" evidence="4">
    <location>
        <begin position="406"/>
        <end position="498"/>
    </location>
</feature>
<evidence type="ECO:0000256" key="3">
    <source>
        <dbReference type="PROSITE-ProRule" id="PRU00708"/>
    </source>
</evidence>
<evidence type="ECO:0000259" key="4">
    <source>
        <dbReference type="Pfam" id="PF14432"/>
    </source>
</evidence>
<dbReference type="GO" id="GO:0008270">
    <property type="term" value="F:zinc ion binding"/>
    <property type="evidence" value="ECO:0007669"/>
    <property type="project" value="InterPro"/>
</dbReference>
<dbReference type="Pfam" id="PF01535">
    <property type="entry name" value="PPR"/>
    <property type="match status" value="1"/>
</dbReference>
<feature type="repeat" description="PPR" evidence="3">
    <location>
        <begin position="185"/>
        <end position="219"/>
    </location>
</feature>
<feature type="repeat" description="PPR" evidence="3">
    <location>
        <begin position="286"/>
        <end position="320"/>
    </location>
</feature>
<dbReference type="GO" id="GO:0009451">
    <property type="term" value="P:RNA modification"/>
    <property type="evidence" value="ECO:0007669"/>
    <property type="project" value="InterPro"/>
</dbReference>
<dbReference type="Gene3D" id="1.25.40.10">
    <property type="entry name" value="Tetratricopeptide repeat domain"/>
    <property type="match status" value="4"/>
</dbReference>
<dbReference type="GO" id="GO:0003723">
    <property type="term" value="F:RNA binding"/>
    <property type="evidence" value="ECO:0007669"/>
    <property type="project" value="InterPro"/>
</dbReference>
<dbReference type="InterPro" id="IPR032867">
    <property type="entry name" value="DYW_dom"/>
</dbReference>
<proteinExistence type="inferred from homology"/>
<dbReference type="PANTHER" id="PTHR47926">
    <property type="entry name" value="PENTATRICOPEPTIDE REPEAT-CONTAINING PROTEIN"/>
    <property type="match status" value="1"/>
</dbReference>
<dbReference type="FunFam" id="1.25.40.10:FF:000427">
    <property type="entry name" value="Pentatricopeptide repeat-containing protein chloroplastic"/>
    <property type="match status" value="1"/>
</dbReference>
<dbReference type="FunFam" id="1.25.40.10:FF:000333">
    <property type="entry name" value="Pentatricopeptide repeat-containing protein"/>
    <property type="match status" value="1"/>
</dbReference>
<comment type="caution">
    <text evidence="5">The sequence shown here is derived from an EMBL/GenBank/DDBJ whole genome shotgun (WGS) entry which is preliminary data.</text>
</comment>
<dbReference type="Pfam" id="PF13041">
    <property type="entry name" value="PPR_2"/>
    <property type="match status" value="3"/>
</dbReference>
<accession>A0AAW0LM85</accession>
<keyword evidence="2" id="KW-0677">Repeat</keyword>
<gene>
    <name evidence="5" type="primary">PCMP-E28_0</name>
    <name evidence="5" type="ORF">CFP56_040509</name>
</gene>
<evidence type="ECO:0000313" key="5">
    <source>
        <dbReference type="EMBL" id="KAK7852011.1"/>
    </source>
</evidence>
<sequence>MLSTLTVFPAKPITAITTVENPKTLILQQCKTSKDLNQIHAHLIKTRLIHNRAITENLLESAAILLPNTMDYALSIFDDIGQPDSSAYNVMIRGLTYKQSPHDAIFLFKKMLETSVEPDEFTFPCVLKACSRLRALSEGEQVHAHILKCGFGSVEFVENTLIHMYANCGSVEVARRVFDGMSERGVVAWNSMFSGYMKSGCWEEVVKLFHRMRELNVGFDEVTMISVLTSCGRSADLELGEWINGYIEANGIKKSLALMTSLVDMYAKCGEVDTARRLFDQMDQRDVVAWSAMISGYCQANRCREALDLFNEIQKNNVDPNEVTMVSVLNACAVLGALETGKWVHFYIKKRNLKLTVTLGTALIDFYAKCGSVESSIEIFSKMASKNVFTWTALIQDMMKQIKSAGYVPNPTDARLDAEEDDKEASVSHHSEKLAIAFGLIRTPPGTTIRISKNLRVCTDCHNATKIISKVYNREIVVRDRNRFHHFKEGLCSCNDYW</sequence>
<dbReference type="AlphaFoldDB" id="A0AAW0LM85"/>
<comment type="similarity">
    <text evidence="1">Belongs to the PPR family. PCMP-H subfamily.</text>
</comment>
<dbReference type="InterPro" id="IPR011990">
    <property type="entry name" value="TPR-like_helical_dom_sf"/>
</dbReference>
<dbReference type="Pfam" id="PF14432">
    <property type="entry name" value="DYW_deaminase"/>
    <property type="match status" value="1"/>
</dbReference>
<feature type="repeat" description="PPR" evidence="3">
    <location>
        <begin position="255"/>
        <end position="285"/>
    </location>
</feature>
<reference evidence="5 6" key="1">
    <citation type="journal article" date="2018" name="Sci. Data">
        <title>The draft genome sequence of cork oak.</title>
        <authorList>
            <person name="Ramos A.M."/>
            <person name="Usie A."/>
            <person name="Barbosa P."/>
            <person name="Barros P.M."/>
            <person name="Capote T."/>
            <person name="Chaves I."/>
            <person name="Simoes F."/>
            <person name="Abreu I."/>
            <person name="Carrasquinho I."/>
            <person name="Faro C."/>
            <person name="Guimaraes J.B."/>
            <person name="Mendonca D."/>
            <person name="Nobrega F."/>
            <person name="Rodrigues L."/>
            <person name="Saibo N.J.M."/>
            <person name="Varela M.C."/>
            <person name="Egas C."/>
            <person name="Matos J."/>
            <person name="Miguel C.M."/>
            <person name="Oliveira M.M."/>
            <person name="Ricardo C.P."/>
            <person name="Goncalves S."/>
        </authorList>
    </citation>
    <scope>NUCLEOTIDE SEQUENCE [LARGE SCALE GENOMIC DNA]</scope>
    <source>
        <strain evidence="6">cv. HL8</strain>
    </source>
</reference>